<dbReference type="Proteomes" id="UP000807342">
    <property type="component" value="Unassembled WGS sequence"/>
</dbReference>
<sequence length="437" mass="48074">MPVSSSTTEETSLPDLPVFYGNTNTTSRAPSYSSLPLADEETIQYTPRSGTITAAGGTYTRKWKNMTLTLHNQPLGVRYPVCHRNGFVAGELEMKCPGSVSAVCVKLEGRVALSASDVGARVTRTVQEQRDLWGEEGSSNQCPGILSFSFQLPSSFMENGKSWKLPPSFEASFLGVPALFARSSYTLSILLTRVVDYRLVSWIKQKTYAVLVEHKPRNRPTVNPIPRFDSILSSIKSLPDEWTQLVSAMEVKLGSGMKPIDCHLLVPANTTYSLSDVIPFHIQLASSLGSLRELLPASSCLLQPRQNTETKSAVGRGSAIRVSIVRQIMVEIHGEKSSRAMTIGTGTVWPVPPTDLGRVSMSPDDVCLDWEGEVRCEKEVKSGGFYLGSLQVKDYIVLALSPPPVKTSQLLSMQIAHPVRFVTDPWIERETVHPQDY</sequence>
<comment type="caution">
    <text evidence="1">The sequence shown here is derived from an EMBL/GenBank/DDBJ whole genome shotgun (WGS) entry which is preliminary data.</text>
</comment>
<evidence type="ECO:0000313" key="2">
    <source>
        <dbReference type="Proteomes" id="UP000807342"/>
    </source>
</evidence>
<evidence type="ECO:0000313" key="1">
    <source>
        <dbReference type="EMBL" id="KAF9451980.1"/>
    </source>
</evidence>
<gene>
    <name evidence="1" type="ORF">P691DRAFT_662123</name>
</gene>
<dbReference type="OrthoDB" id="3252135at2759"/>
<reference evidence="1" key="1">
    <citation type="submission" date="2020-11" db="EMBL/GenBank/DDBJ databases">
        <authorList>
            <consortium name="DOE Joint Genome Institute"/>
            <person name="Ahrendt S."/>
            <person name="Riley R."/>
            <person name="Andreopoulos W."/>
            <person name="Labutti K."/>
            <person name="Pangilinan J."/>
            <person name="Ruiz-Duenas F.J."/>
            <person name="Barrasa J.M."/>
            <person name="Sanchez-Garcia M."/>
            <person name="Camarero S."/>
            <person name="Miyauchi S."/>
            <person name="Serrano A."/>
            <person name="Linde D."/>
            <person name="Babiker R."/>
            <person name="Drula E."/>
            <person name="Ayuso-Fernandez I."/>
            <person name="Pacheco R."/>
            <person name="Padilla G."/>
            <person name="Ferreira P."/>
            <person name="Barriuso J."/>
            <person name="Kellner H."/>
            <person name="Castanera R."/>
            <person name="Alfaro M."/>
            <person name="Ramirez L."/>
            <person name="Pisabarro A.G."/>
            <person name="Kuo A."/>
            <person name="Tritt A."/>
            <person name="Lipzen A."/>
            <person name="He G."/>
            <person name="Yan M."/>
            <person name="Ng V."/>
            <person name="Cullen D."/>
            <person name="Martin F."/>
            <person name="Rosso M.-N."/>
            <person name="Henrissat B."/>
            <person name="Hibbett D."/>
            <person name="Martinez A.T."/>
            <person name="Grigoriev I.V."/>
        </authorList>
    </citation>
    <scope>NUCLEOTIDE SEQUENCE</scope>
    <source>
        <strain evidence="1">MF-IS2</strain>
    </source>
</reference>
<name>A0A9P5XJQ1_9AGAR</name>
<proteinExistence type="predicted"/>
<protein>
    <submittedName>
        <fullName evidence="1">Uncharacterized protein</fullName>
    </submittedName>
</protein>
<keyword evidence="2" id="KW-1185">Reference proteome</keyword>
<dbReference type="EMBL" id="MU151077">
    <property type="protein sequence ID" value="KAF9451980.1"/>
    <property type="molecule type" value="Genomic_DNA"/>
</dbReference>
<organism evidence="1 2">
    <name type="scientific">Macrolepiota fuliginosa MF-IS2</name>
    <dbReference type="NCBI Taxonomy" id="1400762"/>
    <lineage>
        <taxon>Eukaryota</taxon>
        <taxon>Fungi</taxon>
        <taxon>Dikarya</taxon>
        <taxon>Basidiomycota</taxon>
        <taxon>Agaricomycotina</taxon>
        <taxon>Agaricomycetes</taxon>
        <taxon>Agaricomycetidae</taxon>
        <taxon>Agaricales</taxon>
        <taxon>Agaricineae</taxon>
        <taxon>Agaricaceae</taxon>
        <taxon>Macrolepiota</taxon>
    </lineage>
</organism>
<accession>A0A9P5XJQ1</accession>
<dbReference type="AlphaFoldDB" id="A0A9P5XJQ1"/>